<sequence>MNLHDCRVPYVALPAAVLKLRTKSEILHAIEMYHTNTTHAPLCRARQTLFTGNMSSYQRRQRQDVLASLERAGVIAESYDTDAYELLQLADTTKDRITIPAQFDYSSLSLVALKTALACHAAARYSRTPFRFIATQRELAKQAGVSEFRLRTALAELQQKHYLHAVKLWRQGTQVTLHEPGSDVPLYYLGEYQQQRVDTLPVYDRYRYLLAKFDPKQKLEQTTGPVHGYRTHCPFCKCSTDPTFAFTSEEDDDHWQCHNCHRSGDSYRLWAMLSNWREDNDWRQIVASGSPPPMVTEGCGLEGMTA</sequence>
<gene>
    <name evidence="1" type="ORF">SAMN05444167_3966</name>
</gene>
<organism evidence="1 2">
    <name type="scientific">Terriglobus roseus</name>
    <dbReference type="NCBI Taxonomy" id="392734"/>
    <lineage>
        <taxon>Bacteria</taxon>
        <taxon>Pseudomonadati</taxon>
        <taxon>Acidobacteriota</taxon>
        <taxon>Terriglobia</taxon>
        <taxon>Terriglobales</taxon>
        <taxon>Acidobacteriaceae</taxon>
        <taxon>Terriglobus</taxon>
    </lineage>
</organism>
<protein>
    <submittedName>
        <fullName evidence="1">Uncharacterized protein</fullName>
    </submittedName>
</protein>
<name>A0A1G7QR18_9BACT</name>
<dbReference type="Gene3D" id="3.90.580.10">
    <property type="entry name" value="Zinc finger, CHC2-type domain"/>
    <property type="match status" value="1"/>
</dbReference>
<dbReference type="GO" id="GO:0003677">
    <property type="term" value="F:DNA binding"/>
    <property type="evidence" value="ECO:0007669"/>
    <property type="project" value="InterPro"/>
</dbReference>
<proteinExistence type="predicted"/>
<reference evidence="1 2" key="1">
    <citation type="submission" date="2016-10" db="EMBL/GenBank/DDBJ databases">
        <authorList>
            <person name="de Groot N.N."/>
        </authorList>
    </citation>
    <scope>NUCLEOTIDE SEQUENCE [LARGE SCALE GENOMIC DNA]</scope>
    <source>
        <strain evidence="1 2">GAS232</strain>
    </source>
</reference>
<evidence type="ECO:0000313" key="1">
    <source>
        <dbReference type="EMBL" id="SDG00986.1"/>
    </source>
</evidence>
<dbReference type="AlphaFoldDB" id="A0A1G7QR18"/>
<dbReference type="EMBL" id="LT629690">
    <property type="protein sequence ID" value="SDG00986.1"/>
    <property type="molecule type" value="Genomic_DNA"/>
</dbReference>
<dbReference type="InterPro" id="IPR036977">
    <property type="entry name" value="DNA_primase_Znf_CHC2"/>
</dbReference>
<dbReference type="OrthoDB" id="8536512at2"/>
<evidence type="ECO:0000313" key="2">
    <source>
        <dbReference type="Proteomes" id="UP000182427"/>
    </source>
</evidence>
<dbReference type="GO" id="GO:0006260">
    <property type="term" value="P:DNA replication"/>
    <property type="evidence" value="ECO:0007669"/>
    <property type="project" value="InterPro"/>
</dbReference>
<keyword evidence="2" id="KW-1185">Reference proteome</keyword>
<dbReference type="GO" id="GO:0008270">
    <property type="term" value="F:zinc ion binding"/>
    <property type="evidence" value="ECO:0007669"/>
    <property type="project" value="InterPro"/>
</dbReference>
<dbReference type="SUPFAM" id="SSF57783">
    <property type="entry name" value="Zinc beta-ribbon"/>
    <property type="match status" value="1"/>
</dbReference>
<dbReference type="Proteomes" id="UP000182427">
    <property type="component" value="Chromosome I"/>
</dbReference>
<accession>A0A1G7QR18</accession>